<evidence type="ECO:0000256" key="1">
    <source>
        <dbReference type="ARBA" id="ARBA00001298"/>
    </source>
</evidence>
<reference evidence="10 11" key="1">
    <citation type="submission" date="2020-06" db="EMBL/GenBank/DDBJ databases">
        <authorList>
            <person name="Qiu C."/>
            <person name="Liu Z."/>
        </authorList>
    </citation>
    <scope>NUCLEOTIDE SEQUENCE [LARGE SCALE GENOMIC DNA]</scope>
    <source>
        <strain evidence="10 11">EM 1</strain>
    </source>
</reference>
<dbReference type="EC" id="5.1.3.13" evidence="3"/>
<dbReference type="GO" id="GO:0005829">
    <property type="term" value="C:cytosol"/>
    <property type="evidence" value="ECO:0007669"/>
    <property type="project" value="TreeGrafter"/>
</dbReference>
<accession>A0A850QGZ0</accession>
<dbReference type="GO" id="GO:0008830">
    <property type="term" value="F:dTDP-4-dehydrorhamnose 3,5-epimerase activity"/>
    <property type="evidence" value="ECO:0007669"/>
    <property type="project" value="UniProtKB-EC"/>
</dbReference>
<evidence type="ECO:0000256" key="8">
    <source>
        <dbReference type="PIRSR" id="PIRSR600888-1"/>
    </source>
</evidence>
<dbReference type="InterPro" id="IPR011051">
    <property type="entry name" value="RmlC_Cupin_sf"/>
</dbReference>
<feature type="active site" description="Proton acceptor" evidence="8">
    <location>
        <position position="66"/>
    </location>
</feature>
<proteinExistence type="predicted"/>
<dbReference type="Pfam" id="PF00908">
    <property type="entry name" value="dTDP_sugar_isom"/>
    <property type="match status" value="1"/>
</dbReference>
<dbReference type="CDD" id="cd00438">
    <property type="entry name" value="cupin_RmlC"/>
    <property type="match status" value="1"/>
</dbReference>
<evidence type="ECO:0000256" key="9">
    <source>
        <dbReference type="PIRSR" id="PIRSR600888-3"/>
    </source>
</evidence>
<evidence type="ECO:0000256" key="6">
    <source>
        <dbReference type="ARBA" id="ARBA00031424"/>
    </source>
</evidence>
<feature type="active site" description="Proton donor" evidence="8">
    <location>
        <position position="136"/>
    </location>
</feature>
<dbReference type="SUPFAM" id="SSF51182">
    <property type="entry name" value="RmlC-like cupins"/>
    <property type="match status" value="1"/>
</dbReference>
<dbReference type="AlphaFoldDB" id="A0A850QGZ0"/>
<keyword evidence="11" id="KW-1185">Reference proteome</keyword>
<dbReference type="GO" id="GO:0000271">
    <property type="term" value="P:polysaccharide biosynthetic process"/>
    <property type="evidence" value="ECO:0007669"/>
    <property type="project" value="TreeGrafter"/>
</dbReference>
<gene>
    <name evidence="10" type="ORF">HV832_10535</name>
</gene>
<evidence type="ECO:0000256" key="5">
    <source>
        <dbReference type="ARBA" id="ARBA00029758"/>
    </source>
</evidence>
<dbReference type="PANTHER" id="PTHR21047:SF2">
    <property type="entry name" value="THYMIDINE DIPHOSPHO-4-KETO-RHAMNOSE 3,5-EPIMERASE"/>
    <property type="match status" value="1"/>
</dbReference>
<evidence type="ECO:0000313" key="11">
    <source>
        <dbReference type="Proteomes" id="UP000588051"/>
    </source>
</evidence>
<sequence>MTERFELIETPMKGLHLIQRQLLGDSRGFLQRLFCAEDLQIFGWNQPVAQINHTLTRERGSVRGLHMQRAPHAEDKLITCLRGEVWDVAVDMRAGSPTFLQWHAVHLIAEQACSYLIPAGFAHGFQSLTDDVEMLYCHSQPYVSQSEFGIHVLDPRLAITWPLPFTVQSEKDAATAWLPDDFAGVSV</sequence>
<protein>
    <recommendedName>
        <fullName evidence="4">dTDP-4-dehydrorhamnose 3,5-epimerase</fullName>
        <ecNumber evidence="3">5.1.3.13</ecNumber>
    </recommendedName>
    <alternativeName>
        <fullName evidence="6">Thymidine diphospho-4-keto-rhamnose 3,5-epimerase</fullName>
    </alternativeName>
    <alternativeName>
        <fullName evidence="5">dTDP-4-keto-6-deoxyglucose 3,5-epimerase</fullName>
    </alternativeName>
    <alternativeName>
        <fullName evidence="7">dTDP-6-deoxy-D-xylo-4-hexulose 3,5-epimerase</fullName>
    </alternativeName>
</protein>
<dbReference type="InterPro" id="IPR014710">
    <property type="entry name" value="RmlC-like_jellyroll"/>
</dbReference>
<evidence type="ECO:0000256" key="3">
    <source>
        <dbReference type="ARBA" id="ARBA00012098"/>
    </source>
</evidence>
<dbReference type="Gene3D" id="2.60.120.10">
    <property type="entry name" value="Jelly Rolls"/>
    <property type="match status" value="1"/>
</dbReference>
<dbReference type="Proteomes" id="UP000588051">
    <property type="component" value="Unassembled WGS sequence"/>
</dbReference>
<evidence type="ECO:0000256" key="7">
    <source>
        <dbReference type="ARBA" id="ARBA00033311"/>
    </source>
</evidence>
<dbReference type="PANTHER" id="PTHR21047">
    <property type="entry name" value="DTDP-6-DEOXY-D-GLUCOSE-3,5 EPIMERASE"/>
    <property type="match status" value="1"/>
</dbReference>
<name>A0A850QGZ0_9BURK</name>
<feature type="site" description="Participates in a stacking interaction with the thymidine ring of dTDP-4-oxo-6-deoxyglucose" evidence="9">
    <location>
        <position position="142"/>
    </location>
</feature>
<evidence type="ECO:0000313" key="10">
    <source>
        <dbReference type="EMBL" id="NVO78267.1"/>
    </source>
</evidence>
<dbReference type="GO" id="GO:0019305">
    <property type="term" value="P:dTDP-rhamnose biosynthetic process"/>
    <property type="evidence" value="ECO:0007669"/>
    <property type="project" value="TreeGrafter"/>
</dbReference>
<evidence type="ECO:0000256" key="2">
    <source>
        <dbReference type="ARBA" id="ARBA00001997"/>
    </source>
</evidence>
<comment type="function">
    <text evidence="2">Catalyzes the epimerization of the C3' and C5'positions of dTDP-6-deoxy-D-xylo-4-hexulose, forming dTDP-6-deoxy-L-lyxo-4-hexulose.</text>
</comment>
<comment type="caution">
    <text evidence="10">The sequence shown here is derived from an EMBL/GenBank/DDBJ whole genome shotgun (WGS) entry which is preliminary data.</text>
</comment>
<organism evidence="10 11">
    <name type="scientific">Undibacterium oligocarboniphilum</name>
    <dbReference type="NCBI Taxonomy" id="666702"/>
    <lineage>
        <taxon>Bacteria</taxon>
        <taxon>Pseudomonadati</taxon>
        <taxon>Pseudomonadota</taxon>
        <taxon>Betaproteobacteria</taxon>
        <taxon>Burkholderiales</taxon>
        <taxon>Oxalobacteraceae</taxon>
        <taxon>Undibacterium</taxon>
    </lineage>
</organism>
<evidence type="ECO:0000256" key="4">
    <source>
        <dbReference type="ARBA" id="ARBA00019595"/>
    </source>
</evidence>
<dbReference type="EMBL" id="JABXYJ010000005">
    <property type="protein sequence ID" value="NVO78267.1"/>
    <property type="molecule type" value="Genomic_DNA"/>
</dbReference>
<dbReference type="InterPro" id="IPR000888">
    <property type="entry name" value="RmlC-like"/>
</dbReference>
<comment type="catalytic activity">
    <reaction evidence="1">
        <text>dTDP-4-dehydro-6-deoxy-alpha-D-glucose = dTDP-4-dehydro-beta-L-rhamnose</text>
        <dbReference type="Rhea" id="RHEA:16969"/>
        <dbReference type="ChEBI" id="CHEBI:57649"/>
        <dbReference type="ChEBI" id="CHEBI:62830"/>
        <dbReference type="EC" id="5.1.3.13"/>
    </reaction>
</comment>